<organism evidence="1 2">
    <name type="scientific">Candida boidinii</name>
    <name type="common">Yeast</name>
    <dbReference type="NCBI Taxonomy" id="5477"/>
    <lineage>
        <taxon>Eukaryota</taxon>
        <taxon>Fungi</taxon>
        <taxon>Dikarya</taxon>
        <taxon>Ascomycota</taxon>
        <taxon>Saccharomycotina</taxon>
        <taxon>Pichiomycetes</taxon>
        <taxon>Pichiales</taxon>
        <taxon>Pichiaceae</taxon>
        <taxon>Ogataea</taxon>
        <taxon>Ogataea/Candida clade</taxon>
    </lineage>
</organism>
<sequence>MLSAIADRIPPSVGTIEVPISKQKAEQAKRDKAHKEEQRLQESAMVSRDSSEESFLEPATAITTATATVIAPIQSVTETELIVEEAVHPKENGSSQPHE</sequence>
<keyword evidence="2" id="KW-1185">Reference proteome</keyword>
<name>A0ACB5TY72_CANBO</name>
<dbReference type="EMBL" id="BSXV01003014">
    <property type="protein sequence ID" value="GME97339.1"/>
    <property type="molecule type" value="Genomic_DNA"/>
</dbReference>
<reference evidence="1" key="1">
    <citation type="submission" date="2023-04" db="EMBL/GenBank/DDBJ databases">
        <title>Candida boidinii NBRC 1967.</title>
        <authorList>
            <person name="Ichikawa N."/>
            <person name="Sato H."/>
            <person name="Tonouchi N."/>
        </authorList>
    </citation>
    <scope>NUCLEOTIDE SEQUENCE</scope>
    <source>
        <strain evidence="1">NBRC 1967</strain>
    </source>
</reference>
<comment type="caution">
    <text evidence="1">The sequence shown here is derived from an EMBL/GenBank/DDBJ whole genome shotgun (WGS) entry which is preliminary data.</text>
</comment>
<accession>A0ACB5TY72</accession>
<proteinExistence type="predicted"/>
<evidence type="ECO:0000313" key="1">
    <source>
        <dbReference type="EMBL" id="GME97339.1"/>
    </source>
</evidence>
<protein>
    <submittedName>
        <fullName evidence="1">Unnamed protein product</fullName>
    </submittedName>
</protein>
<evidence type="ECO:0000313" key="2">
    <source>
        <dbReference type="Proteomes" id="UP001165101"/>
    </source>
</evidence>
<dbReference type="Proteomes" id="UP001165101">
    <property type="component" value="Unassembled WGS sequence"/>
</dbReference>
<gene>
    <name evidence="1" type="ORF">Cboi01_000457600</name>
</gene>